<keyword evidence="4" id="KW-0804">Transcription</keyword>
<evidence type="ECO:0000256" key="5">
    <source>
        <dbReference type="ARBA" id="ARBA00023242"/>
    </source>
</evidence>
<feature type="region of interest" description="Disordered" evidence="6">
    <location>
        <begin position="14"/>
        <end position="48"/>
    </location>
</feature>
<comment type="subcellular location">
    <subcellularLocation>
        <location evidence="1">Nucleus</location>
    </subcellularLocation>
</comment>
<dbReference type="GO" id="GO:0043565">
    <property type="term" value="F:sequence-specific DNA binding"/>
    <property type="evidence" value="ECO:0007669"/>
    <property type="project" value="TreeGrafter"/>
</dbReference>
<dbReference type="PANTHER" id="PTHR47540:SF3">
    <property type="entry name" value="ZN(II)2CYS6 TRANSCRIPTION FACTOR (EUROFUNG)"/>
    <property type="match status" value="1"/>
</dbReference>
<dbReference type="Pfam" id="PF04082">
    <property type="entry name" value="Fungal_trans"/>
    <property type="match status" value="1"/>
</dbReference>
<gene>
    <name evidence="8" type="ORF">CC80DRAFT_396787</name>
</gene>
<evidence type="ECO:0000313" key="8">
    <source>
        <dbReference type="EMBL" id="KAF1963861.1"/>
    </source>
</evidence>
<evidence type="ECO:0000313" key="9">
    <source>
        <dbReference type="Proteomes" id="UP000800035"/>
    </source>
</evidence>
<protein>
    <recommendedName>
        <fullName evidence="7">Xylanolytic transcriptional activator regulatory domain-containing protein</fullName>
    </recommendedName>
</protein>
<dbReference type="GO" id="GO:0005634">
    <property type="term" value="C:nucleus"/>
    <property type="evidence" value="ECO:0007669"/>
    <property type="project" value="UniProtKB-SubCell"/>
</dbReference>
<feature type="compositionally biased region" description="Basic and acidic residues" evidence="6">
    <location>
        <begin position="22"/>
        <end position="32"/>
    </location>
</feature>
<dbReference type="EMBL" id="ML976977">
    <property type="protein sequence ID" value="KAF1963861.1"/>
    <property type="molecule type" value="Genomic_DNA"/>
</dbReference>
<dbReference type="Proteomes" id="UP000800035">
    <property type="component" value="Unassembled WGS sequence"/>
</dbReference>
<dbReference type="CDD" id="cd12148">
    <property type="entry name" value="fungal_TF_MHR"/>
    <property type="match status" value="1"/>
</dbReference>
<dbReference type="GO" id="GO:0006351">
    <property type="term" value="P:DNA-templated transcription"/>
    <property type="evidence" value="ECO:0007669"/>
    <property type="project" value="InterPro"/>
</dbReference>
<organism evidence="8 9">
    <name type="scientific">Byssothecium circinans</name>
    <dbReference type="NCBI Taxonomy" id="147558"/>
    <lineage>
        <taxon>Eukaryota</taxon>
        <taxon>Fungi</taxon>
        <taxon>Dikarya</taxon>
        <taxon>Ascomycota</taxon>
        <taxon>Pezizomycotina</taxon>
        <taxon>Dothideomycetes</taxon>
        <taxon>Pleosporomycetidae</taxon>
        <taxon>Pleosporales</taxon>
        <taxon>Massarineae</taxon>
        <taxon>Massarinaceae</taxon>
        <taxon>Byssothecium</taxon>
    </lineage>
</organism>
<dbReference type="PANTHER" id="PTHR47540">
    <property type="entry name" value="THIAMINE REPRESSIBLE GENES REGULATORY PROTEIN THI5"/>
    <property type="match status" value="1"/>
</dbReference>
<dbReference type="GO" id="GO:0045944">
    <property type="term" value="P:positive regulation of transcription by RNA polymerase II"/>
    <property type="evidence" value="ECO:0007669"/>
    <property type="project" value="TreeGrafter"/>
</dbReference>
<reference evidence="8" key="1">
    <citation type="journal article" date="2020" name="Stud. Mycol.">
        <title>101 Dothideomycetes genomes: a test case for predicting lifestyles and emergence of pathogens.</title>
        <authorList>
            <person name="Haridas S."/>
            <person name="Albert R."/>
            <person name="Binder M."/>
            <person name="Bloem J."/>
            <person name="Labutti K."/>
            <person name="Salamov A."/>
            <person name="Andreopoulos B."/>
            <person name="Baker S."/>
            <person name="Barry K."/>
            <person name="Bills G."/>
            <person name="Bluhm B."/>
            <person name="Cannon C."/>
            <person name="Castanera R."/>
            <person name="Culley D."/>
            <person name="Daum C."/>
            <person name="Ezra D."/>
            <person name="Gonzalez J."/>
            <person name="Henrissat B."/>
            <person name="Kuo A."/>
            <person name="Liang C."/>
            <person name="Lipzen A."/>
            <person name="Lutzoni F."/>
            <person name="Magnuson J."/>
            <person name="Mondo S."/>
            <person name="Nolan M."/>
            <person name="Ohm R."/>
            <person name="Pangilinan J."/>
            <person name="Park H.-J."/>
            <person name="Ramirez L."/>
            <person name="Alfaro M."/>
            <person name="Sun H."/>
            <person name="Tritt A."/>
            <person name="Yoshinaga Y."/>
            <person name="Zwiers L.-H."/>
            <person name="Turgeon B."/>
            <person name="Goodwin S."/>
            <person name="Spatafora J."/>
            <person name="Crous P."/>
            <person name="Grigoriev I."/>
        </authorList>
    </citation>
    <scope>NUCLEOTIDE SEQUENCE</scope>
    <source>
        <strain evidence="8">CBS 675.92</strain>
    </source>
</reference>
<evidence type="ECO:0000259" key="7">
    <source>
        <dbReference type="SMART" id="SM00906"/>
    </source>
</evidence>
<sequence length="650" mass="71606">MNLSSPAAIFARDRLLVPNPNEDSRERSRDATSRTSPEPPQTDLQGHYVGPASGVSFLLRIQKRLHQNTLHSHDSSIFTFGDAPLPEFDPTFFVLPPKADAQKLVGRYFDFAAPTHRFMHRPSVEQMLDEFYETQGNMRNKDDAPSKTALLLIVLAQAKAYSGLDTLPNDHSARYFFASERQLSKERGAVRLASVQARLGQCFYLLSQSRINHCWSLFGTMAHLAFAIGLNRGRGAPSANIDYVEVESRRRCFWIAYVLDKYLAAALGRPRTFKDEDIDQELPTVVHDSDLLPHSITPAPLSSYEIPLSMAPIEHIKISRIVSLVLKDLYAINPPPTHPQRLALAAHHTASLQQWRSNLTRFLDTTELPSSVLIPIYQRQRNVLNLAYYHAVILINRPFLLSNFANLTRKEGSKAAGPDTTTKENVQACLDAAMGIVRVIDDYSASGTQLVRAFWFTQYYAFCAVVVLYVYRIQQHIVDPGKCEGYFSAGQRCQAVLEGISETDCLSKRYCVVLEELRLEAARRTTTTTSTDPAESATMTSPSHAALTTSSHILAIPPLSSPQRDPSPASFSNLNAPYYGPAVAPSLPTPESALFNQNFAMSPNSIMADLTSWGQFDSLVTAGMGGMIDAGAGGLGINAGGTGDLGFTFG</sequence>
<keyword evidence="2" id="KW-0805">Transcription regulation</keyword>
<dbReference type="InterPro" id="IPR051711">
    <property type="entry name" value="Stress_Response_Reg"/>
</dbReference>
<evidence type="ECO:0000256" key="1">
    <source>
        <dbReference type="ARBA" id="ARBA00004123"/>
    </source>
</evidence>
<keyword evidence="9" id="KW-1185">Reference proteome</keyword>
<proteinExistence type="predicted"/>
<keyword evidence="5" id="KW-0539">Nucleus</keyword>
<dbReference type="InterPro" id="IPR007219">
    <property type="entry name" value="XnlR_reg_dom"/>
</dbReference>
<dbReference type="OrthoDB" id="2579025at2759"/>
<accession>A0A6A5UG07</accession>
<evidence type="ECO:0000256" key="4">
    <source>
        <dbReference type="ARBA" id="ARBA00023163"/>
    </source>
</evidence>
<dbReference type="AlphaFoldDB" id="A0A6A5UG07"/>
<evidence type="ECO:0000256" key="6">
    <source>
        <dbReference type="SAM" id="MobiDB-lite"/>
    </source>
</evidence>
<evidence type="ECO:0000256" key="3">
    <source>
        <dbReference type="ARBA" id="ARBA00023125"/>
    </source>
</evidence>
<evidence type="ECO:0000256" key="2">
    <source>
        <dbReference type="ARBA" id="ARBA00023015"/>
    </source>
</evidence>
<name>A0A6A5UG07_9PLEO</name>
<keyword evidence="3" id="KW-0238">DNA-binding</keyword>
<feature type="domain" description="Xylanolytic transcriptional activator regulatory" evidence="7">
    <location>
        <begin position="214"/>
        <end position="289"/>
    </location>
</feature>
<dbReference type="SMART" id="SM00906">
    <property type="entry name" value="Fungal_trans"/>
    <property type="match status" value="1"/>
</dbReference>
<dbReference type="GO" id="GO:0008270">
    <property type="term" value="F:zinc ion binding"/>
    <property type="evidence" value="ECO:0007669"/>
    <property type="project" value="InterPro"/>
</dbReference>